<dbReference type="EMBL" id="JAXQNO010000002">
    <property type="protein sequence ID" value="KAK4802188.1"/>
    <property type="molecule type" value="Genomic_DNA"/>
</dbReference>
<proteinExistence type="predicted"/>
<sequence>MVDDDSVLFTQIDFHGDVRGFPSSDLHLPLLSLHRMGAVRLIFLSLNQSESISHLMKPARLDQSWVLQQMACYQKEKSWSTSVSWGCSARHSGHGRRSIMGSVYVQHEAHHWRPLQGPTLVLLPIDRVSTIYSRTEDKGLCPCSTDDISRIQASSPAKTRLEVGSAEC</sequence>
<organism evidence="1 2">
    <name type="scientific">Trapa natans</name>
    <name type="common">Water chestnut</name>
    <dbReference type="NCBI Taxonomy" id="22666"/>
    <lineage>
        <taxon>Eukaryota</taxon>
        <taxon>Viridiplantae</taxon>
        <taxon>Streptophyta</taxon>
        <taxon>Embryophyta</taxon>
        <taxon>Tracheophyta</taxon>
        <taxon>Spermatophyta</taxon>
        <taxon>Magnoliopsida</taxon>
        <taxon>eudicotyledons</taxon>
        <taxon>Gunneridae</taxon>
        <taxon>Pentapetalae</taxon>
        <taxon>rosids</taxon>
        <taxon>malvids</taxon>
        <taxon>Myrtales</taxon>
        <taxon>Lythraceae</taxon>
        <taxon>Trapa</taxon>
    </lineage>
</organism>
<name>A0AAN7RMU9_TRANT</name>
<dbReference type="PANTHER" id="PTHR10811">
    <property type="entry name" value="FRINGE-RELATED"/>
    <property type="match status" value="1"/>
</dbReference>
<accession>A0AAN7RMU9</accession>
<protein>
    <submittedName>
        <fullName evidence="1">Uncharacterized protein</fullName>
    </submittedName>
</protein>
<dbReference type="AlphaFoldDB" id="A0AAN7RMU9"/>
<keyword evidence="2" id="KW-1185">Reference proteome</keyword>
<evidence type="ECO:0000313" key="1">
    <source>
        <dbReference type="EMBL" id="KAK4802188.1"/>
    </source>
</evidence>
<dbReference type="Proteomes" id="UP001346149">
    <property type="component" value="Unassembled WGS sequence"/>
</dbReference>
<comment type="caution">
    <text evidence="1">The sequence shown here is derived from an EMBL/GenBank/DDBJ whole genome shotgun (WGS) entry which is preliminary data.</text>
</comment>
<evidence type="ECO:0000313" key="2">
    <source>
        <dbReference type="Proteomes" id="UP001346149"/>
    </source>
</evidence>
<reference evidence="1 2" key="1">
    <citation type="journal article" date="2023" name="Hortic Res">
        <title>Pangenome of water caltrop reveals structural variations and asymmetric subgenome divergence after allopolyploidization.</title>
        <authorList>
            <person name="Zhang X."/>
            <person name="Chen Y."/>
            <person name="Wang L."/>
            <person name="Yuan Y."/>
            <person name="Fang M."/>
            <person name="Shi L."/>
            <person name="Lu R."/>
            <person name="Comes H.P."/>
            <person name="Ma Y."/>
            <person name="Chen Y."/>
            <person name="Huang G."/>
            <person name="Zhou Y."/>
            <person name="Zheng Z."/>
            <person name="Qiu Y."/>
        </authorList>
    </citation>
    <scope>NUCLEOTIDE SEQUENCE [LARGE SCALE GENOMIC DNA]</scope>
    <source>
        <strain evidence="1">F231</strain>
    </source>
</reference>
<gene>
    <name evidence="1" type="ORF">SAY86_000391</name>
</gene>
<dbReference type="Pfam" id="PF04646">
    <property type="entry name" value="DUF604"/>
    <property type="match status" value="1"/>
</dbReference>
<dbReference type="InterPro" id="IPR006740">
    <property type="entry name" value="DUF604"/>
</dbReference>